<reference evidence="1 2" key="1">
    <citation type="submission" date="2010-01" db="EMBL/GenBank/DDBJ databases">
        <authorList>
            <person name="Weinstock G."/>
            <person name="Sodergren E."/>
            <person name="Clifton S."/>
            <person name="Fulton L."/>
            <person name="Fulton B."/>
            <person name="Courtney L."/>
            <person name="Fronick C."/>
            <person name="Harrison M."/>
            <person name="Strong C."/>
            <person name="Farmer C."/>
            <person name="Delahaunty K."/>
            <person name="Markovic C."/>
            <person name="Hall O."/>
            <person name="Minx P."/>
            <person name="Tomlinson C."/>
            <person name="Mitreva M."/>
            <person name="Nelson J."/>
            <person name="Hou S."/>
            <person name="Wollam A."/>
            <person name="Pepin K.H."/>
            <person name="Johnson M."/>
            <person name="Bhonagiri V."/>
            <person name="Nash W.E."/>
            <person name="Warren W."/>
            <person name="Chinwalla A."/>
            <person name="Mardis E.R."/>
            <person name="Wilson R.K."/>
        </authorList>
    </citation>
    <scope>NUCLEOTIDE SEQUENCE [LARGE SCALE GENOMIC DNA]</scope>
    <source>
        <strain evidence="1 2">NJ9703</strain>
    </source>
</reference>
<comment type="caution">
    <text evidence="1">The sequence shown here is derived from an EMBL/GenBank/DDBJ whole genome shotgun (WGS) entry which is preliminary data.</text>
</comment>
<organism evidence="1 2">
    <name type="scientific">Neisseria subflava NJ9703</name>
    <dbReference type="NCBI Taxonomy" id="546268"/>
    <lineage>
        <taxon>Bacteria</taxon>
        <taxon>Pseudomonadati</taxon>
        <taxon>Pseudomonadota</taxon>
        <taxon>Betaproteobacteria</taxon>
        <taxon>Neisseriales</taxon>
        <taxon>Neisseriaceae</taxon>
        <taxon>Neisseria</taxon>
    </lineage>
</organism>
<gene>
    <name evidence="1" type="ORF">NEISUBOT_03923</name>
</gene>
<evidence type="ECO:0000313" key="1">
    <source>
        <dbReference type="EMBL" id="EFC52569.1"/>
    </source>
</evidence>
<dbReference type="EMBL" id="ACEO02000003">
    <property type="protein sequence ID" value="EFC52569.1"/>
    <property type="molecule type" value="Genomic_DNA"/>
</dbReference>
<dbReference type="AlphaFoldDB" id="A0A9W5IRT2"/>
<accession>A0A9W5IRT2</accession>
<evidence type="ECO:0000313" key="2">
    <source>
        <dbReference type="Proteomes" id="UP000004621"/>
    </source>
</evidence>
<dbReference type="Proteomes" id="UP000004621">
    <property type="component" value="Unassembled WGS sequence"/>
</dbReference>
<sequence length="68" mass="7884">MPAMEQHNGFVGRTISSRAIAVEKRSTVLGRKEFLLFGHEKLLIVIFFEQYHDISNKCNDYPIDGRMQ</sequence>
<name>A0A9W5IRT2_NEISU</name>
<protein>
    <submittedName>
        <fullName evidence="1">Uncharacterized protein</fullName>
    </submittedName>
</protein>
<proteinExistence type="predicted"/>